<feature type="compositionally biased region" description="Basic and acidic residues" evidence="1">
    <location>
        <begin position="54"/>
        <end position="69"/>
    </location>
</feature>
<evidence type="ECO:0000313" key="3">
    <source>
        <dbReference type="Proteomes" id="UP000594459"/>
    </source>
</evidence>
<keyword evidence="3" id="KW-1185">Reference proteome</keyword>
<feature type="region of interest" description="Disordered" evidence="1">
    <location>
        <begin position="42"/>
        <end position="69"/>
    </location>
</feature>
<name>A0A7S8IU03_9SPHN</name>
<dbReference type="KEGG" id="qso:IRL76_07580"/>
<dbReference type="EMBL" id="CP064654">
    <property type="protein sequence ID" value="QPC97770.1"/>
    <property type="molecule type" value="Genomic_DNA"/>
</dbReference>
<reference evidence="2 3" key="1">
    <citation type="submission" date="2020-11" db="EMBL/GenBank/DDBJ databases">
        <title>The genome sequence of Erythrobacter sp. 6D36.</title>
        <authorList>
            <person name="Liu Y."/>
        </authorList>
    </citation>
    <scope>NUCLEOTIDE SEQUENCE [LARGE SCALE GENOMIC DNA]</scope>
    <source>
        <strain evidence="2 3">6D36</strain>
    </source>
</reference>
<evidence type="ECO:0000313" key="2">
    <source>
        <dbReference type="EMBL" id="QPC97770.1"/>
    </source>
</evidence>
<organism evidence="2 3">
    <name type="scientific">Qipengyuania soli</name>
    <dbReference type="NCBI Taxonomy" id="2782568"/>
    <lineage>
        <taxon>Bacteria</taxon>
        <taxon>Pseudomonadati</taxon>
        <taxon>Pseudomonadota</taxon>
        <taxon>Alphaproteobacteria</taxon>
        <taxon>Sphingomonadales</taxon>
        <taxon>Erythrobacteraceae</taxon>
        <taxon>Qipengyuania</taxon>
    </lineage>
</organism>
<protein>
    <submittedName>
        <fullName evidence="2">Uncharacterized protein</fullName>
    </submittedName>
</protein>
<gene>
    <name evidence="2" type="ORF">IRL76_07580</name>
</gene>
<feature type="region of interest" description="Disordered" evidence="1">
    <location>
        <begin position="1"/>
        <end position="21"/>
    </location>
</feature>
<sequence>MDAQHESHPSEGIGNGGAIASATPSHNLRLLLEQLDRPLERVDWKGKATPPETRAADELRQSERQHLGDLERAREAARAAFGVRPSLTDRVLASHILSKADIASR</sequence>
<accession>A0A7S8IU03</accession>
<dbReference type="AlphaFoldDB" id="A0A7S8IU03"/>
<dbReference type="Proteomes" id="UP000594459">
    <property type="component" value="Chromosome"/>
</dbReference>
<proteinExistence type="predicted"/>
<evidence type="ECO:0000256" key="1">
    <source>
        <dbReference type="SAM" id="MobiDB-lite"/>
    </source>
</evidence>
<dbReference type="RefSeq" id="WP_200980783.1">
    <property type="nucleotide sequence ID" value="NZ_CP064654.1"/>
</dbReference>